<protein>
    <submittedName>
        <fullName evidence="6">N-acetylgalactosamine-6-sulfatase (GALNS)</fullName>
    </submittedName>
</protein>
<comment type="similarity">
    <text evidence="1">Belongs to the sulfatase family.</text>
</comment>
<evidence type="ECO:0000313" key="6">
    <source>
        <dbReference type="EMBL" id="EGF28313.1"/>
    </source>
</evidence>
<proteinExistence type="inferred from homology"/>
<dbReference type="PANTHER" id="PTHR42693:SF53">
    <property type="entry name" value="ENDO-4-O-SULFATASE"/>
    <property type="match status" value="1"/>
</dbReference>
<gene>
    <name evidence="6" type="ORF">RBWH47_04288</name>
</gene>
<keyword evidence="2" id="KW-0479">Metal-binding</keyword>
<keyword evidence="3" id="KW-0378">Hydrolase</keyword>
<dbReference type="Gene3D" id="3.40.720.10">
    <property type="entry name" value="Alkaline Phosphatase, subunit A"/>
    <property type="match status" value="1"/>
</dbReference>
<dbReference type="PANTHER" id="PTHR42693">
    <property type="entry name" value="ARYLSULFATASE FAMILY MEMBER"/>
    <property type="match status" value="1"/>
</dbReference>
<dbReference type="SUPFAM" id="SSF53649">
    <property type="entry name" value="Alkaline phosphatase-like"/>
    <property type="match status" value="1"/>
</dbReference>
<evidence type="ECO:0000256" key="1">
    <source>
        <dbReference type="ARBA" id="ARBA00008779"/>
    </source>
</evidence>
<evidence type="ECO:0000256" key="2">
    <source>
        <dbReference type="ARBA" id="ARBA00022723"/>
    </source>
</evidence>
<keyword evidence="4" id="KW-0106">Calcium</keyword>
<dbReference type="PROSITE" id="PS00523">
    <property type="entry name" value="SULFATASE_1"/>
    <property type="match status" value="1"/>
</dbReference>
<evidence type="ECO:0000256" key="4">
    <source>
        <dbReference type="ARBA" id="ARBA00022837"/>
    </source>
</evidence>
<dbReference type="Pfam" id="PF00884">
    <property type="entry name" value="Sulfatase"/>
    <property type="match status" value="1"/>
</dbReference>
<dbReference type="EMBL" id="AFAR01000094">
    <property type="protein sequence ID" value="EGF28313.1"/>
    <property type="molecule type" value="Genomic_DNA"/>
</dbReference>
<reference evidence="6 7" key="1">
    <citation type="journal article" date="2013" name="Mar. Genomics">
        <title>Expression of sulfatases in Rhodopirellula baltica and the diversity of sulfatases in the genus Rhodopirellula.</title>
        <authorList>
            <person name="Wegner C.E."/>
            <person name="Richter-Heitmann T."/>
            <person name="Klindworth A."/>
            <person name="Klockow C."/>
            <person name="Richter M."/>
            <person name="Achstetter T."/>
            <person name="Glockner F.O."/>
            <person name="Harder J."/>
        </authorList>
    </citation>
    <scope>NUCLEOTIDE SEQUENCE [LARGE SCALE GENOMIC DNA]</scope>
    <source>
        <strain evidence="6 7">WH47</strain>
    </source>
</reference>
<dbReference type="GO" id="GO:0004065">
    <property type="term" value="F:arylsulfatase activity"/>
    <property type="evidence" value="ECO:0007669"/>
    <property type="project" value="TreeGrafter"/>
</dbReference>
<organism evidence="6 7">
    <name type="scientific">Rhodopirellula baltica WH47</name>
    <dbReference type="NCBI Taxonomy" id="991778"/>
    <lineage>
        <taxon>Bacteria</taxon>
        <taxon>Pseudomonadati</taxon>
        <taxon>Planctomycetota</taxon>
        <taxon>Planctomycetia</taxon>
        <taxon>Pirellulales</taxon>
        <taxon>Pirellulaceae</taxon>
        <taxon>Rhodopirellula</taxon>
    </lineage>
</organism>
<feature type="domain" description="Sulfatase N-terminal" evidence="5">
    <location>
        <begin position="54"/>
        <end position="374"/>
    </location>
</feature>
<evidence type="ECO:0000256" key="3">
    <source>
        <dbReference type="ARBA" id="ARBA00022801"/>
    </source>
</evidence>
<dbReference type="Gene3D" id="3.30.1120.10">
    <property type="match status" value="1"/>
</dbReference>
<dbReference type="InterPro" id="IPR000917">
    <property type="entry name" value="Sulfatase_N"/>
</dbReference>
<dbReference type="GO" id="GO:0046872">
    <property type="term" value="F:metal ion binding"/>
    <property type="evidence" value="ECO:0007669"/>
    <property type="project" value="UniProtKB-KW"/>
</dbReference>
<evidence type="ECO:0000313" key="7">
    <source>
        <dbReference type="Proteomes" id="UP000006222"/>
    </source>
</evidence>
<dbReference type="FunFam" id="3.30.1120.10:FF:000018">
    <property type="entry name" value="N-acetylgalactosamine 6-sulfate sulfatase (GALNS)"/>
    <property type="match status" value="1"/>
</dbReference>
<sequence length="530" mass="59334">MRFRLRVGWKGGRVCFFGEQRMSFRLSGLLCGVVMIVFVTVLGRDLVGDEVGRPNVILVMADDLGYAQTGYFQHPLLKTPELDRLAAGGLRLDRFYAASAVCSPTRASVLTGRSPERTGVPSHGHALRHQERSIATAIRKAGYVTGHFGKWHLNGLRGPGVPILGEDRYHPGRFGFDVWLSVTNFFDRNPLMSRRGKFEAFEGDSSEVIVKEALDFASRSARSQQPFFAVVWYGTPHSPFVASDEDMQALVDAGEDEDEKARLQRIVDGMDEGSRNHYGELVAMDRSLGTLREGLERLRVLDNTLIWFCSDNGGLKGIEPSTTEPLRGHKSQLYEGGLRVPCVLHWPDQIQAGRISRVPACATDIAPTMVDLLGLPGDSLTTPVDGISLLPVIQGQDEAVVSLREKPLGFRFRGNSAVVDNRWKLIRETRKQKGKSVTSEQLYQLDEDVSESKDVTGDYPEIASRLSEWLAEWNDSVEDSVSGLDYPEGHVNPDHAEPNYWANDSRYEVFFDEWRDRPEYQSFLKTRLGK</sequence>
<dbReference type="AlphaFoldDB" id="F2APP6"/>
<name>F2APP6_RHOBT</name>
<dbReference type="InterPro" id="IPR017850">
    <property type="entry name" value="Alkaline_phosphatase_core_sf"/>
</dbReference>
<dbReference type="FunFam" id="3.40.720.10:FF:000080">
    <property type="entry name" value="N-acetylgalactosamine 6-sulfatase (GALNS)"/>
    <property type="match status" value="1"/>
</dbReference>
<dbReference type="Proteomes" id="UP000006222">
    <property type="component" value="Unassembled WGS sequence"/>
</dbReference>
<dbReference type="InterPro" id="IPR024607">
    <property type="entry name" value="Sulfatase_CS"/>
</dbReference>
<accession>F2APP6</accession>
<evidence type="ECO:0000259" key="5">
    <source>
        <dbReference type="Pfam" id="PF00884"/>
    </source>
</evidence>
<comment type="caution">
    <text evidence="6">The sequence shown here is derived from an EMBL/GenBank/DDBJ whole genome shotgun (WGS) entry which is preliminary data.</text>
</comment>
<dbReference type="InterPro" id="IPR050738">
    <property type="entry name" value="Sulfatase"/>
</dbReference>
<dbReference type="PATRIC" id="fig|991778.3.peg.1761"/>